<organism evidence="1">
    <name type="scientific">Aphanomyces invadans</name>
    <dbReference type="NCBI Taxonomy" id="157072"/>
    <lineage>
        <taxon>Eukaryota</taxon>
        <taxon>Sar</taxon>
        <taxon>Stramenopiles</taxon>
        <taxon>Oomycota</taxon>
        <taxon>Saprolegniomycetes</taxon>
        <taxon>Saprolegniales</taxon>
        <taxon>Verrucalvaceae</taxon>
        <taxon>Aphanomyces</taxon>
    </lineage>
</organism>
<dbReference type="eggNOG" id="ENOG502RKIM">
    <property type="taxonomic scope" value="Eukaryota"/>
</dbReference>
<dbReference type="AlphaFoldDB" id="A0A024UTN8"/>
<accession>A0A024UTN8</accession>
<dbReference type="VEuPathDB" id="FungiDB:H310_00217"/>
<gene>
    <name evidence="1" type="ORF">H310_00217</name>
</gene>
<dbReference type="GeneID" id="20077267"/>
<protein>
    <submittedName>
        <fullName evidence="1">Uncharacterized protein</fullName>
    </submittedName>
</protein>
<proteinExistence type="predicted"/>
<evidence type="ECO:0000313" key="1">
    <source>
        <dbReference type="EMBL" id="ETW09724.1"/>
    </source>
</evidence>
<reference evidence="1" key="1">
    <citation type="submission" date="2013-12" db="EMBL/GenBank/DDBJ databases">
        <title>The Genome Sequence of Aphanomyces invadans NJM9701.</title>
        <authorList>
            <consortium name="The Broad Institute Genomics Platform"/>
            <person name="Russ C."/>
            <person name="Tyler B."/>
            <person name="van West P."/>
            <person name="Dieguez-Uribeondo J."/>
            <person name="Young S.K."/>
            <person name="Zeng Q."/>
            <person name="Gargeya S."/>
            <person name="Fitzgerald M."/>
            <person name="Abouelleil A."/>
            <person name="Alvarado L."/>
            <person name="Chapman S.B."/>
            <person name="Gainer-Dewar J."/>
            <person name="Goldberg J."/>
            <person name="Griggs A."/>
            <person name="Gujja S."/>
            <person name="Hansen M."/>
            <person name="Howarth C."/>
            <person name="Imamovic A."/>
            <person name="Ireland A."/>
            <person name="Larimer J."/>
            <person name="McCowan C."/>
            <person name="Murphy C."/>
            <person name="Pearson M."/>
            <person name="Poon T.W."/>
            <person name="Priest M."/>
            <person name="Roberts A."/>
            <person name="Saif S."/>
            <person name="Shea T."/>
            <person name="Sykes S."/>
            <person name="Wortman J."/>
            <person name="Nusbaum C."/>
            <person name="Birren B."/>
        </authorList>
    </citation>
    <scope>NUCLEOTIDE SEQUENCE [LARGE SCALE GENOMIC DNA]</scope>
    <source>
        <strain evidence="1">NJM9701</strain>
    </source>
</reference>
<sequence length="371" mass="40623">MPSVVQVGGAAAARWPELTWDAVDADVNLLTSNINIRVAPPVSSQEEYTDPSSEKLELIARNIFHVHQTLGEAITRVHSEAGLIRVIQCFLAQQGIDTDQFDKADQWLRANASEWSFHSGDDGTEGLLLCIRDDIHSATSKTEFLQHFEAALQPSVSFPVHNRIPREPSSSTVLGNIPLVSDAEAFQDAKDIKRDQVTINGILLPGVVGYDTLVRALTDEIQRVAVAFRPSYAGFASTYEEMAKRILHSINRTESGGGSYEVLSSLVSPASTPSLVLIRPNSKAATPLRVHIDMGPYEDRDGGSGWLFGLRTVVTAETSYVLCDADDPTTEWVTVQAKYVNRLAFSFGMSPFTSESRGAREDGGHVQLMRH</sequence>
<dbReference type="EMBL" id="KI913952">
    <property type="protein sequence ID" value="ETW09724.1"/>
    <property type="molecule type" value="Genomic_DNA"/>
</dbReference>
<name>A0A024UTN8_9STRA</name>
<dbReference type="RefSeq" id="XP_008861135.1">
    <property type="nucleotide sequence ID" value="XM_008862913.1"/>
</dbReference>